<dbReference type="AlphaFoldDB" id="A0A7W5YFU3"/>
<keyword evidence="3" id="KW-0804">Transcription</keyword>
<evidence type="ECO:0000256" key="3">
    <source>
        <dbReference type="ARBA" id="ARBA00023163"/>
    </source>
</evidence>
<dbReference type="InterPro" id="IPR036390">
    <property type="entry name" value="WH_DNA-bd_sf"/>
</dbReference>
<reference evidence="5 6" key="1">
    <citation type="submission" date="2020-08" db="EMBL/GenBank/DDBJ databases">
        <title>Sequencing the genomes of 1000 actinobacteria strains.</title>
        <authorList>
            <person name="Klenk H.-P."/>
        </authorList>
    </citation>
    <scope>NUCLEOTIDE SEQUENCE [LARGE SCALE GENOMIC DNA]</scope>
    <source>
        <strain evidence="5 6">DSM 44320</strain>
    </source>
</reference>
<dbReference type="Gene3D" id="1.10.10.10">
    <property type="entry name" value="Winged helix-like DNA-binding domain superfamily/Winged helix DNA-binding domain"/>
    <property type="match status" value="1"/>
</dbReference>
<dbReference type="InterPro" id="IPR036388">
    <property type="entry name" value="WH-like_DNA-bd_sf"/>
</dbReference>
<accession>A0A7W5YFU3</accession>
<name>A0A7W5YFU3_9ACTN</name>
<keyword evidence="1" id="KW-0805">Transcription regulation</keyword>
<keyword evidence="6" id="KW-1185">Reference proteome</keyword>
<dbReference type="EMBL" id="JACIBV010000002">
    <property type="protein sequence ID" value="MBB3733373.1"/>
    <property type="molecule type" value="Genomic_DNA"/>
</dbReference>
<dbReference type="Pfam" id="PF01638">
    <property type="entry name" value="HxlR"/>
    <property type="match status" value="1"/>
</dbReference>
<feature type="domain" description="HTH hxlR-type" evidence="4">
    <location>
        <begin position="6"/>
        <end position="105"/>
    </location>
</feature>
<protein>
    <submittedName>
        <fullName evidence="5">DNA-binding HxlR family transcriptional regulator</fullName>
    </submittedName>
</protein>
<dbReference type="InterPro" id="IPR002577">
    <property type="entry name" value="HTH_HxlR"/>
</dbReference>
<organism evidence="5 6">
    <name type="scientific">Nonomuraea dietziae</name>
    <dbReference type="NCBI Taxonomy" id="65515"/>
    <lineage>
        <taxon>Bacteria</taxon>
        <taxon>Bacillati</taxon>
        <taxon>Actinomycetota</taxon>
        <taxon>Actinomycetes</taxon>
        <taxon>Streptosporangiales</taxon>
        <taxon>Streptosporangiaceae</taxon>
        <taxon>Nonomuraea</taxon>
    </lineage>
</organism>
<evidence type="ECO:0000259" key="4">
    <source>
        <dbReference type="PROSITE" id="PS51118"/>
    </source>
</evidence>
<evidence type="ECO:0000256" key="2">
    <source>
        <dbReference type="ARBA" id="ARBA00023125"/>
    </source>
</evidence>
<dbReference type="Proteomes" id="UP000579945">
    <property type="component" value="Unassembled WGS sequence"/>
</dbReference>
<dbReference type="PROSITE" id="PS51118">
    <property type="entry name" value="HTH_HXLR"/>
    <property type="match status" value="1"/>
</dbReference>
<dbReference type="GO" id="GO:0003677">
    <property type="term" value="F:DNA binding"/>
    <property type="evidence" value="ECO:0007669"/>
    <property type="project" value="UniProtKB-KW"/>
</dbReference>
<evidence type="ECO:0000313" key="6">
    <source>
        <dbReference type="Proteomes" id="UP000579945"/>
    </source>
</evidence>
<dbReference type="GeneID" id="95395325"/>
<dbReference type="RefSeq" id="WP_183661588.1">
    <property type="nucleotide sequence ID" value="NZ_BAAAXX010000173.1"/>
</dbReference>
<dbReference type="SUPFAM" id="SSF46785">
    <property type="entry name" value="Winged helix' DNA-binding domain"/>
    <property type="match status" value="1"/>
</dbReference>
<keyword evidence="2 5" id="KW-0238">DNA-binding</keyword>
<evidence type="ECO:0000256" key="1">
    <source>
        <dbReference type="ARBA" id="ARBA00023015"/>
    </source>
</evidence>
<evidence type="ECO:0000313" key="5">
    <source>
        <dbReference type="EMBL" id="MBB3733373.1"/>
    </source>
</evidence>
<comment type="caution">
    <text evidence="5">The sequence shown here is derived from an EMBL/GenBank/DDBJ whole genome shotgun (WGS) entry which is preliminary data.</text>
</comment>
<dbReference type="PANTHER" id="PTHR33204">
    <property type="entry name" value="TRANSCRIPTIONAL REGULATOR, MARR FAMILY"/>
    <property type="match status" value="1"/>
</dbReference>
<proteinExistence type="predicted"/>
<sequence length="115" mass="13337">MTFDPCPVTPVAELVFGKWTTQVLWTLAHHGRTRFTELQRLVPAITPKVLAQRLRQMERDGLVGRTYHAEMPPRVEYEMTPLARTLLPVFHTLVDWSDTHLGEVERARERYDAAL</sequence>
<gene>
    <name evidence="5" type="ORF">FHR33_009320</name>
</gene>